<evidence type="ECO:0000256" key="3">
    <source>
        <dbReference type="SAM" id="Phobius"/>
    </source>
</evidence>
<accession>A0A937FK97</accession>
<feature type="transmembrane region" description="Helical" evidence="3">
    <location>
        <begin position="141"/>
        <end position="158"/>
    </location>
</feature>
<feature type="domain" description="HTH tetR-type" evidence="4">
    <location>
        <begin position="11"/>
        <end position="71"/>
    </location>
</feature>
<keyword evidence="6" id="KW-1185">Reference proteome</keyword>
<evidence type="ECO:0000259" key="4">
    <source>
        <dbReference type="PROSITE" id="PS50977"/>
    </source>
</evidence>
<keyword evidence="1 2" id="KW-0238">DNA-binding</keyword>
<dbReference type="AlphaFoldDB" id="A0A937FK97"/>
<dbReference type="Gene3D" id="1.10.357.10">
    <property type="entry name" value="Tetracycline Repressor, domain 2"/>
    <property type="match status" value="1"/>
</dbReference>
<sequence>MANKKSNMQNKLTKESIFTALMILMENKPFNEISITEITKKAGVSRMAFYRNYTVKEDIINTYIEELFQEYFSEIKPHEDKFNYENVRLYFSYFRKHDKLISNLIKSNLSNMLLEKCIEAFYVLSQDISCNRSYPPEKQKLWIALLVGGLYNVLIEWAKDGMKQSDEYMAQTVCEFMNE</sequence>
<dbReference type="Pfam" id="PF14278">
    <property type="entry name" value="TetR_C_8"/>
    <property type="match status" value="1"/>
</dbReference>
<evidence type="ECO:0000256" key="2">
    <source>
        <dbReference type="PROSITE-ProRule" id="PRU00335"/>
    </source>
</evidence>
<dbReference type="PANTHER" id="PTHR43479">
    <property type="entry name" value="ACREF/ENVCD OPERON REPRESSOR-RELATED"/>
    <property type="match status" value="1"/>
</dbReference>
<dbReference type="InterPro" id="IPR050624">
    <property type="entry name" value="HTH-type_Tx_Regulator"/>
</dbReference>
<keyword evidence="3" id="KW-1133">Transmembrane helix</keyword>
<keyword evidence="3" id="KW-0812">Transmembrane</keyword>
<dbReference type="PROSITE" id="PS50977">
    <property type="entry name" value="HTH_TETR_2"/>
    <property type="match status" value="1"/>
</dbReference>
<evidence type="ECO:0000313" key="5">
    <source>
        <dbReference type="EMBL" id="MBL4933526.1"/>
    </source>
</evidence>
<dbReference type="EMBL" id="JAESWA010000025">
    <property type="protein sequence ID" value="MBL4933526.1"/>
    <property type="molecule type" value="Genomic_DNA"/>
</dbReference>
<feature type="DNA-binding region" description="H-T-H motif" evidence="2">
    <location>
        <begin position="34"/>
        <end position="53"/>
    </location>
</feature>
<evidence type="ECO:0000256" key="1">
    <source>
        <dbReference type="ARBA" id="ARBA00023125"/>
    </source>
</evidence>
<comment type="caution">
    <text evidence="5">The sequence shown here is derived from an EMBL/GenBank/DDBJ whole genome shotgun (WGS) entry which is preliminary data.</text>
</comment>
<name>A0A937FK97_9CLOT</name>
<evidence type="ECO:0000313" key="6">
    <source>
        <dbReference type="Proteomes" id="UP000623681"/>
    </source>
</evidence>
<dbReference type="Proteomes" id="UP000623681">
    <property type="component" value="Unassembled WGS sequence"/>
</dbReference>
<proteinExistence type="predicted"/>
<dbReference type="PANTHER" id="PTHR43479:SF11">
    <property type="entry name" value="ACREF_ENVCD OPERON REPRESSOR-RELATED"/>
    <property type="match status" value="1"/>
</dbReference>
<gene>
    <name evidence="5" type="ORF">JK634_17170</name>
</gene>
<reference evidence="5" key="1">
    <citation type="submission" date="2021-01" db="EMBL/GenBank/DDBJ databases">
        <title>Genome public.</title>
        <authorList>
            <person name="Liu C."/>
            <person name="Sun Q."/>
        </authorList>
    </citation>
    <scope>NUCLEOTIDE SEQUENCE</scope>
    <source>
        <strain evidence="5">YIM B02565</strain>
    </source>
</reference>
<organism evidence="5 6">
    <name type="scientific">Clostridium paridis</name>
    <dbReference type="NCBI Taxonomy" id="2803863"/>
    <lineage>
        <taxon>Bacteria</taxon>
        <taxon>Bacillati</taxon>
        <taxon>Bacillota</taxon>
        <taxon>Clostridia</taxon>
        <taxon>Eubacteriales</taxon>
        <taxon>Clostridiaceae</taxon>
        <taxon>Clostridium</taxon>
    </lineage>
</organism>
<dbReference type="InterPro" id="IPR009057">
    <property type="entry name" value="Homeodomain-like_sf"/>
</dbReference>
<protein>
    <submittedName>
        <fullName evidence="5">TetR/AcrR family transcriptional regulator</fullName>
    </submittedName>
</protein>
<dbReference type="SUPFAM" id="SSF46689">
    <property type="entry name" value="Homeodomain-like"/>
    <property type="match status" value="1"/>
</dbReference>
<dbReference type="InterPro" id="IPR039532">
    <property type="entry name" value="TetR_C_Firmicutes"/>
</dbReference>
<dbReference type="Pfam" id="PF00440">
    <property type="entry name" value="TetR_N"/>
    <property type="match status" value="1"/>
</dbReference>
<dbReference type="RefSeq" id="WP_202768968.1">
    <property type="nucleotide sequence ID" value="NZ_JAESWA010000025.1"/>
</dbReference>
<dbReference type="InterPro" id="IPR001647">
    <property type="entry name" value="HTH_TetR"/>
</dbReference>
<dbReference type="GO" id="GO:0003677">
    <property type="term" value="F:DNA binding"/>
    <property type="evidence" value="ECO:0007669"/>
    <property type="project" value="UniProtKB-UniRule"/>
</dbReference>
<keyword evidence="3" id="KW-0472">Membrane</keyword>